<gene>
    <name evidence="2" type="ORF">DL546_002424</name>
</gene>
<evidence type="ECO:0000313" key="2">
    <source>
        <dbReference type="EMBL" id="RKU42710.1"/>
    </source>
</evidence>
<evidence type="ECO:0000313" key="3">
    <source>
        <dbReference type="Proteomes" id="UP000275385"/>
    </source>
</evidence>
<feature type="region of interest" description="Disordered" evidence="1">
    <location>
        <begin position="1"/>
        <end position="31"/>
    </location>
</feature>
<feature type="compositionally biased region" description="Basic and acidic residues" evidence="1">
    <location>
        <begin position="1"/>
        <end position="17"/>
    </location>
</feature>
<evidence type="ECO:0000256" key="1">
    <source>
        <dbReference type="SAM" id="MobiDB-lite"/>
    </source>
</evidence>
<sequence>MDPSKELNTRYEAHGGDDDSMEEEEEEYEATIQSPTKLRMLDSEGNLDFYAFQIHEVVPRSVRIGSPKSKYSEPQCQCGRPQPCKHLIWLSDCIARQVLHDYDPREPLTLNEHGYPEELGQPLFRSIADMRLDILANGLHCDVGHPLSRTGPTSHRVADARGIVASVADIEEHVFDSYRSDLTSADFDWDSIVHRKDAEATLFSMLLASHRLSTWLRSNLRPSDPPLDQFRQLESRAQHILSDFDGFANASFSSTDSDMSEGPRDLEWAATSLKRCVNQVRTLIVYAESPLSPPERSSAARALVRILRGVVDRKDLYNHLLPSQDEGFVADTLEMLVDQTQYVDEIQDVMTAVGSRGASASWAAKMEAIIARMRNSRRSAATTRSSARRAEKARVSSPVLERSGHADSGQSSSGVGLGIFGVGSGSGGATVGTTRSGVRFMEPETPETAGVSSRGSRSGRSGGRGERRPAGEGASIGGAGSKRSAGTPSERGAKRAR</sequence>
<name>A0A420Y4L6_9PEZI</name>
<dbReference type="EMBL" id="QVQW01000052">
    <property type="protein sequence ID" value="RKU42710.1"/>
    <property type="molecule type" value="Genomic_DNA"/>
</dbReference>
<accession>A0A420Y4L6</accession>
<feature type="region of interest" description="Disordered" evidence="1">
    <location>
        <begin position="375"/>
        <end position="497"/>
    </location>
</feature>
<feature type="compositionally biased region" description="Acidic residues" evidence="1">
    <location>
        <begin position="18"/>
        <end position="29"/>
    </location>
</feature>
<protein>
    <recommendedName>
        <fullName evidence="4">SWIM-type domain-containing protein</fullName>
    </recommendedName>
</protein>
<evidence type="ECO:0008006" key="4">
    <source>
        <dbReference type="Google" id="ProtNLM"/>
    </source>
</evidence>
<comment type="caution">
    <text evidence="2">The sequence shown here is derived from an EMBL/GenBank/DDBJ whole genome shotgun (WGS) entry which is preliminary data.</text>
</comment>
<organism evidence="2 3">
    <name type="scientific">Coniochaeta pulveracea</name>
    <dbReference type="NCBI Taxonomy" id="177199"/>
    <lineage>
        <taxon>Eukaryota</taxon>
        <taxon>Fungi</taxon>
        <taxon>Dikarya</taxon>
        <taxon>Ascomycota</taxon>
        <taxon>Pezizomycotina</taxon>
        <taxon>Sordariomycetes</taxon>
        <taxon>Sordariomycetidae</taxon>
        <taxon>Coniochaetales</taxon>
        <taxon>Coniochaetaceae</taxon>
        <taxon>Coniochaeta</taxon>
    </lineage>
</organism>
<proteinExistence type="predicted"/>
<reference evidence="2 3" key="1">
    <citation type="submission" date="2018-08" db="EMBL/GenBank/DDBJ databases">
        <title>Draft genome of the lignicolous fungus Coniochaeta pulveracea.</title>
        <authorList>
            <person name="Borstlap C.J."/>
            <person name="De Witt R.N."/>
            <person name="Botha A."/>
            <person name="Volschenk H."/>
        </authorList>
    </citation>
    <scope>NUCLEOTIDE SEQUENCE [LARGE SCALE GENOMIC DNA]</scope>
    <source>
        <strain evidence="2 3">CAB683</strain>
    </source>
</reference>
<dbReference type="OrthoDB" id="5387895at2759"/>
<feature type="compositionally biased region" description="Gly residues" evidence="1">
    <location>
        <begin position="415"/>
        <end position="430"/>
    </location>
</feature>
<dbReference type="AlphaFoldDB" id="A0A420Y4L6"/>
<keyword evidence="3" id="KW-1185">Reference proteome</keyword>
<dbReference type="Proteomes" id="UP000275385">
    <property type="component" value="Unassembled WGS sequence"/>
</dbReference>